<evidence type="ECO:0000259" key="9">
    <source>
        <dbReference type="PROSITE" id="PS50886"/>
    </source>
</evidence>
<keyword evidence="5" id="KW-0648">Protein biosynthesis</keyword>
<dbReference type="InterPro" id="IPR012340">
    <property type="entry name" value="NA-bd_OB-fold"/>
</dbReference>
<feature type="region of interest" description="Disordered" evidence="8">
    <location>
        <begin position="118"/>
        <end position="179"/>
    </location>
</feature>
<evidence type="ECO:0000256" key="4">
    <source>
        <dbReference type="ARBA" id="ARBA00022884"/>
    </source>
</evidence>
<keyword evidence="2" id="KW-0963">Cytoplasm</keyword>
<dbReference type="Gene3D" id="2.40.50.140">
    <property type="entry name" value="Nucleic acid-binding proteins"/>
    <property type="match status" value="1"/>
</dbReference>
<evidence type="ECO:0000256" key="7">
    <source>
        <dbReference type="SAM" id="Coils"/>
    </source>
</evidence>
<evidence type="ECO:0000256" key="8">
    <source>
        <dbReference type="SAM" id="MobiDB-lite"/>
    </source>
</evidence>
<evidence type="ECO:0000256" key="3">
    <source>
        <dbReference type="ARBA" id="ARBA00022555"/>
    </source>
</evidence>
<comment type="subcellular location">
    <subcellularLocation>
        <location evidence="1">Cytoplasm</location>
    </subcellularLocation>
</comment>
<dbReference type="EMBL" id="GBHO01036460">
    <property type="protein sequence ID" value="JAG07144.1"/>
    <property type="molecule type" value="Transcribed_RNA"/>
</dbReference>
<gene>
    <name evidence="10" type="primary">AIMP1_0</name>
    <name evidence="10" type="ORF">CM83_47599</name>
</gene>
<dbReference type="FunFam" id="2.40.50.140:FF:000047">
    <property type="entry name" value="tyrosine--tRNA ligase, cytoplasmic isoform X2"/>
    <property type="match status" value="1"/>
</dbReference>
<dbReference type="Pfam" id="PF01588">
    <property type="entry name" value="tRNA_bind"/>
    <property type="match status" value="1"/>
</dbReference>
<evidence type="ECO:0000256" key="5">
    <source>
        <dbReference type="ARBA" id="ARBA00022917"/>
    </source>
</evidence>
<evidence type="ECO:0000256" key="2">
    <source>
        <dbReference type="ARBA" id="ARBA00022490"/>
    </source>
</evidence>
<feature type="domain" description="TRNA-binding" evidence="9">
    <location>
        <begin position="180"/>
        <end position="281"/>
    </location>
</feature>
<dbReference type="GO" id="GO:0005737">
    <property type="term" value="C:cytoplasm"/>
    <property type="evidence" value="ECO:0007669"/>
    <property type="project" value="UniProtKB-SubCell"/>
</dbReference>
<dbReference type="PANTHER" id="PTHR11586:SF33">
    <property type="entry name" value="AMINOACYL TRNA SYNTHASE COMPLEX-INTERACTING MULTIFUNCTIONAL PROTEIN 1"/>
    <property type="match status" value="1"/>
</dbReference>
<dbReference type="AlphaFoldDB" id="A0A0A9WHB5"/>
<evidence type="ECO:0000256" key="1">
    <source>
        <dbReference type="ARBA" id="ARBA00004496"/>
    </source>
</evidence>
<feature type="coiled-coil region" evidence="7">
    <location>
        <begin position="59"/>
        <end position="106"/>
    </location>
</feature>
<dbReference type="CDD" id="cd02799">
    <property type="entry name" value="tRNA_bind_EMAP-II_like"/>
    <property type="match status" value="1"/>
</dbReference>
<evidence type="ECO:0000256" key="6">
    <source>
        <dbReference type="PROSITE-ProRule" id="PRU00209"/>
    </source>
</evidence>
<name>A0A0A9WHB5_LYGHE</name>
<dbReference type="SUPFAM" id="SSF50249">
    <property type="entry name" value="Nucleic acid-binding proteins"/>
    <property type="match status" value="1"/>
</dbReference>
<dbReference type="GO" id="GO:0000049">
    <property type="term" value="F:tRNA binding"/>
    <property type="evidence" value="ECO:0007669"/>
    <property type="project" value="UniProtKB-UniRule"/>
</dbReference>
<dbReference type="InterPro" id="IPR002547">
    <property type="entry name" value="tRNA-bd_dom"/>
</dbReference>
<dbReference type="PROSITE" id="PS50886">
    <property type="entry name" value="TRBD"/>
    <property type="match status" value="1"/>
</dbReference>
<reference evidence="10" key="1">
    <citation type="journal article" date="2014" name="PLoS ONE">
        <title>Transcriptome-Based Identification of ABC Transporters in the Western Tarnished Plant Bug Lygus hesperus.</title>
        <authorList>
            <person name="Hull J.J."/>
            <person name="Chaney K."/>
            <person name="Geib S.M."/>
            <person name="Fabrick J.A."/>
            <person name="Brent C.S."/>
            <person name="Walsh D."/>
            <person name="Lavine L.C."/>
        </authorList>
    </citation>
    <scope>NUCLEOTIDE SEQUENCE</scope>
</reference>
<protein>
    <submittedName>
        <fullName evidence="10">Aminoacyl tRNA synthase complex-interacting multifunctional protein 1</fullName>
    </submittedName>
</protein>
<keyword evidence="4 6" id="KW-0694">RNA-binding</keyword>
<dbReference type="GO" id="GO:0006412">
    <property type="term" value="P:translation"/>
    <property type="evidence" value="ECO:0007669"/>
    <property type="project" value="UniProtKB-KW"/>
</dbReference>
<proteinExistence type="predicted"/>
<feature type="compositionally biased region" description="Basic and acidic residues" evidence="8">
    <location>
        <begin position="146"/>
        <end position="169"/>
    </location>
</feature>
<accession>A0A0A9WHB5</accession>
<keyword evidence="7" id="KW-0175">Coiled coil</keyword>
<keyword evidence="3 6" id="KW-0820">tRNA-binding</keyword>
<dbReference type="PANTHER" id="PTHR11586">
    <property type="entry name" value="TRNA-AMINOACYLATION COFACTOR ARC1 FAMILY MEMBER"/>
    <property type="match status" value="1"/>
</dbReference>
<reference evidence="10" key="2">
    <citation type="submission" date="2014-07" db="EMBL/GenBank/DDBJ databases">
        <authorList>
            <person name="Hull J."/>
        </authorList>
    </citation>
    <scope>NUCLEOTIDE SEQUENCE</scope>
</reference>
<organism evidence="10">
    <name type="scientific">Lygus hesperus</name>
    <name type="common">Western plant bug</name>
    <dbReference type="NCBI Taxonomy" id="30085"/>
    <lineage>
        <taxon>Eukaryota</taxon>
        <taxon>Metazoa</taxon>
        <taxon>Ecdysozoa</taxon>
        <taxon>Arthropoda</taxon>
        <taxon>Hexapoda</taxon>
        <taxon>Insecta</taxon>
        <taxon>Pterygota</taxon>
        <taxon>Neoptera</taxon>
        <taxon>Paraneoptera</taxon>
        <taxon>Hemiptera</taxon>
        <taxon>Heteroptera</taxon>
        <taxon>Panheteroptera</taxon>
        <taxon>Cimicomorpha</taxon>
        <taxon>Miridae</taxon>
        <taxon>Mirini</taxon>
        <taxon>Lygus</taxon>
    </lineage>
</organism>
<dbReference type="InterPro" id="IPR051270">
    <property type="entry name" value="Tyrosine-tRNA_ligase_regulator"/>
</dbReference>
<evidence type="ECO:0000313" key="10">
    <source>
        <dbReference type="EMBL" id="JAG07144.1"/>
    </source>
</evidence>
<sequence length="341" mass="37924">MSRCARAICLRGYFLTFTNISRSTIHQVLSSRIPVSCRFISFDASRTIMDKSKLITARFQEIDETAKTLKEKLLEYEREFYEKFLVAVIEEKNRVLQSQVHQAVEELNTLERCNGQSEVVSNIPSNKEKDVKSSIAPSQATPAPSEDNKKAKPDQSKEKKETKTKENKKPAPAQEEGPVDVGRLDMRVGKIVEIKKHPDADALYVEQVDIGKPNPITVVSGLVKHVPIEEMQNRLVVILCNLKPAKMRGVLSEGMVMCASTPEKVEVLRPPPSSVPGDVISVEGYTRCPDAVMNPKKKIFETVAPDLKTDDGLCATYKGAKWFVEGKGHVTSDSLKGVNVK</sequence>